<keyword evidence="2" id="KW-1185">Reference proteome</keyword>
<protein>
    <recommendedName>
        <fullName evidence="3">F-box protein</fullName>
    </recommendedName>
</protein>
<evidence type="ECO:0008006" key="3">
    <source>
        <dbReference type="Google" id="ProtNLM"/>
    </source>
</evidence>
<sequence>RRPIQRRDKLPHPAFRDDEIGQGSIFVKGSLYWYVTDYILCFDVTTERFNLIWVPKTPLMCGVSMGHSMLIELDKSLCFIIHDISSEILHIYKMQKGCVDEENLWKGFSIDVSLIGNLDSYYIQPLCVRSKKIYLRSGDGLVCYDAVSQELIAPVFSVRADDSFHFVAYTKSIVCLKELVGSSLVSILSDSYL</sequence>
<dbReference type="Proteomes" id="UP001202328">
    <property type="component" value="Unassembled WGS sequence"/>
</dbReference>
<evidence type="ECO:0000313" key="1">
    <source>
        <dbReference type="EMBL" id="KAI3928238.1"/>
    </source>
</evidence>
<evidence type="ECO:0000313" key="2">
    <source>
        <dbReference type="Proteomes" id="UP001202328"/>
    </source>
</evidence>
<feature type="non-terminal residue" evidence="1">
    <location>
        <position position="1"/>
    </location>
</feature>
<organism evidence="1 2">
    <name type="scientific">Papaver atlanticum</name>
    <dbReference type="NCBI Taxonomy" id="357466"/>
    <lineage>
        <taxon>Eukaryota</taxon>
        <taxon>Viridiplantae</taxon>
        <taxon>Streptophyta</taxon>
        <taxon>Embryophyta</taxon>
        <taxon>Tracheophyta</taxon>
        <taxon>Spermatophyta</taxon>
        <taxon>Magnoliopsida</taxon>
        <taxon>Ranunculales</taxon>
        <taxon>Papaveraceae</taxon>
        <taxon>Papaveroideae</taxon>
        <taxon>Papaver</taxon>
    </lineage>
</organism>
<gene>
    <name evidence="1" type="ORF">MKW98_023839</name>
</gene>
<accession>A0AAD4XN33</accession>
<dbReference type="AlphaFoldDB" id="A0AAD4XN33"/>
<name>A0AAD4XN33_9MAGN</name>
<comment type="caution">
    <text evidence="1">The sequence shown here is derived from an EMBL/GenBank/DDBJ whole genome shotgun (WGS) entry which is preliminary data.</text>
</comment>
<proteinExistence type="predicted"/>
<dbReference type="EMBL" id="JAJJMB010007708">
    <property type="protein sequence ID" value="KAI3928238.1"/>
    <property type="molecule type" value="Genomic_DNA"/>
</dbReference>
<reference evidence="1" key="1">
    <citation type="submission" date="2022-04" db="EMBL/GenBank/DDBJ databases">
        <title>A functionally conserved STORR gene fusion in Papaver species that diverged 16.8 million years ago.</title>
        <authorList>
            <person name="Catania T."/>
        </authorList>
    </citation>
    <scope>NUCLEOTIDE SEQUENCE</scope>
    <source>
        <strain evidence="1">S-188037</strain>
    </source>
</reference>